<dbReference type="RefSeq" id="WP_020370228.1">
    <property type="nucleotide sequence ID" value="NZ_KE360207.1"/>
</dbReference>
<evidence type="ECO:0000313" key="3">
    <source>
        <dbReference type="EMBL" id="EPP34308.1"/>
    </source>
</evidence>
<keyword evidence="2" id="KW-0472">Membrane</keyword>
<proteinExistence type="predicted"/>
<keyword evidence="2" id="KW-1133">Transmembrane helix</keyword>
<accession>S7J256</accession>
<protein>
    <recommendedName>
        <fullName evidence="5">Transmembrane protein</fullName>
    </recommendedName>
</protein>
<dbReference type="Proteomes" id="UP000016200">
    <property type="component" value="Unassembled WGS sequence"/>
</dbReference>
<comment type="caution">
    <text evidence="3">The sequence shown here is derived from an EMBL/GenBank/DDBJ whole genome shotgun (WGS) entry which is preliminary data.</text>
</comment>
<organism evidence="3 4">
    <name type="scientific">Chlamydia ibidis</name>
    <dbReference type="NCBI Taxonomy" id="1405396"/>
    <lineage>
        <taxon>Bacteria</taxon>
        <taxon>Pseudomonadati</taxon>
        <taxon>Chlamydiota</taxon>
        <taxon>Chlamydiia</taxon>
        <taxon>Chlamydiales</taxon>
        <taxon>Chlamydiaceae</taxon>
        <taxon>Chlamydia/Chlamydophila group</taxon>
        <taxon>Chlamydia</taxon>
    </lineage>
</organism>
<sequence>MLQLSSIREVLSGVGSCNMSTEAVPAFRADKKCIDTCRSVLAVVGAVLAVAAILVGALCISMCCQLGMLAGAFSIVLGAAVMSWSLMMSIRLLGIGKAQSLVSESHSSAAPVNQGTSEGEGTRVATVSSSAAESGASPVKATGEGAVDVSSSTTSGSHDEVDGC</sequence>
<gene>
    <name evidence="3" type="ORF">CP10139811_0231</name>
</gene>
<dbReference type="AlphaFoldDB" id="S7J256"/>
<dbReference type="OrthoDB" id="18067at2"/>
<dbReference type="EMBL" id="ATNB01000181">
    <property type="protein sequence ID" value="EPP34308.1"/>
    <property type="molecule type" value="Genomic_DNA"/>
</dbReference>
<feature type="region of interest" description="Disordered" evidence="1">
    <location>
        <begin position="108"/>
        <end position="164"/>
    </location>
</feature>
<keyword evidence="2" id="KW-0812">Transmembrane</keyword>
<evidence type="ECO:0000256" key="2">
    <source>
        <dbReference type="SAM" id="Phobius"/>
    </source>
</evidence>
<reference evidence="3 4" key="1">
    <citation type="submission" date="2013-04" db="EMBL/GenBank/DDBJ databases">
        <title>Genome sequence of Chlamydia psittaci 10-1398/11.</title>
        <authorList>
            <person name="Huot-Creasy H."/>
            <person name="McCracken C.L."/>
            <person name="Humphries M."/>
            <person name="Sachse K."/>
            <person name="Laroucau K."/>
            <person name="Bavoil P."/>
            <person name="Myers G.S."/>
        </authorList>
    </citation>
    <scope>NUCLEOTIDE SEQUENCE [LARGE SCALE GENOMIC DNA]</scope>
    <source>
        <strain evidence="3 4">10_1398_11</strain>
    </source>
</reference>
<name>S7J256_9CHLA</name>
<evidence type="ECO:0008006" key="5">
    <source>
        <dbReference type="Google" id="ProtNLM"/>
    </source>
</evidence>
<feature type="transmembrane region" description="Helical" evidence="2">
    <location>
        <begin position="40"/>
        <end position="60"/>
    </location>
</feature>
<dbReference type="HOGENOM" id="CLU_1616066_0_0_0"/>
<dbReference type="PATRIC" id="fig|1238237.3.peg.1093"/>
<evidence type="ECO:0000256" key="1">
    <source>
        <dbReference type="SAM" id="MobiDB-lite"/>
    </source>
</evidence>
<feature type="compositionally biased region" description="Polar residues" evidence="1">
    <location>
        <begin position="108"/>
        <end position="132"/>
    </location>
</feature>
<evidence type="ECO:0000313" key="4">
    <source>
        <dbReference type="Proteomes" id="UP000016200"/>
    </source>
</evidence>
<feature type="transmembrane region" description="Helical" evidence="2">
    <location>
        <begin position="66"/>
        <end position="87"/>
    </location>
</feature>